<feature type="transmembrane region" description="Helical" evidence="5">
    <location>
        <begin position="304"/>
        <end position="323"/>
    </location>
</feature>
<keyword evidence="8" id="KW-1185">Reference proteome</keyword>
<feature type="transmembrane region" description="Helical" evidence="5">
    <location>
        <begin position="28"/>
        <end position="47"/>
    </location>
</feature>
<evidence type="ECO:0000256" key="1">
    <source>
        <dbReference type="ARBA" id="ARBA00004141"/>
    </source>
</evidence>
<dbReference type="GO" id="GO:0008273">
    <property type="term" value="F:calcium, potassium:sodium antiporter activity"/>
    <property type="evidence" value="ECO:0007669"/>
    <property type="project" value="TreeGrafter"/>
</dbReference>
<gene>
    <name evidence="7" type="ORF">ATO7_14623</name>
</gene>
<dbReference type="Gene3D" id="1.20.1420.30">
    <property type="entry name" value="NCX, central ion-binding region"/>
    <property type="match status" value="2"/>
</dbReference>
<dbReference type="InterPro" id="IPR004837">
    <property type="entry name" value="NaCa_Exmemb"/>
</dbReference>
<feature type="transmembrane region" description="Helical" evidence="5">
    <location>
        <begin position="81"/>
        <end position="100"/>
    </location>
</feature>
<evidence type="ECO:0000313" key="7">
    <source>
        <dbReference type="EMBL" id="ORE85465.1"/>
    </source>
</evidence>
<accession>A0A1Y1SAJ9</accession>
<dbReference type="PANTHER" id="PTHR10846">
    <property type="entry name" value="SODIUM/POTASSIUM/CALCIUM EXCHANGER"/>
    <property type="match status" value="1"/>
</dbReference>
<dbReference type="PANTHER" id="PTHR10846:SF8">
    <property type="entry name" value="INNER MEMBRANE PROTEIN YRBG"/>
    <property type="match status" value="1"/>
</dbReference>
<feature type="transmembrane region" description="Helical" evidence="5">
    <location>
        <begin position="174"/>
        <end position="196"/>
    </location>
</feature>
<feature type="transmembrane region" description="Helical" evidence="5">
    <location>
        <begin position="208"/>
        <end position="232"/>
    </location>
</feature>
<evidence type="ECO:0000256" key="3">
    <source>
        <dbReference type="ARBA" id="ARBA00022989"/>
    </source>
</evidence>
<feature type="transmembrane region" description="Helical" evidence="5">
    <location>
        <begin position="275"/>
        <end position="292"/>
    </location>
</feature>
<keyword evidence="3 5" id="KW-1133">Transmembrane helix</keyword>
<keyword evidence="4 5" id="KW-0472">Membrane</keyword>
<reference evidence="7 8" key="1">
    <citation type="submission" date="2013-04" db="EMBL/GenBank/DDBJ databases">
        <title>Oceanococcus atlanticus 22II-S10r2 Genome Sequencing.</title>
        <authorList>
            <person name="Lai Q."/>
            <person name="Li G."/>
            <person name="Shao Z."/>
        </authorList>
    </citation>
    <scope>NUCLEOTIDE SEQUENCE [LARGE SCALE GENOMIC DNA]</scope>
    <source>
        <strain evidence="7 8">22II-S10r2</strain>
    </source>
</reference>
<dbReference type="AlphaFoldDB" id="A0A1Y1SAJ9"/>
<name>A0A1Y1SAJ9_9GAMM</name>
<feature type="transmembrane region" description="Helical" evidence="5">
    <location>
        <begin position="107"/>
        <end position="124"/>
    </location>
</feature>
<evidence type="ECO:0000313" key="8">
    <source>
        <dbReference type="Proteomes" id="UP000192342"/>
    </source>
</evidence>
<evidence type="ECO:0000256" key="2">
    <source>
        <dbReference type="ARBA" id="ARBA00022692"/>
    </source>
</evidence>
<feature type="transmembrane region" description="Helical" evidence="5">
    <location>
        <begin position="244"/>
        <end position="263"/>
    </location>
</feature>
<keyword evidence="2 5" id="KW-0812">Transmembrane</keyword>
<feature type="transmembrane region" description="Helical" evidence="5">
    <location>
        <begin position="130"/>
        <end position="147"/>
    </location>
</feature>
<sequence>MLVSLAAVAAGLILLTYSADRFVLGAASIARVLGAPPLLIGITIVGIGTSAPEVLVSLSASFSGAPSIAVGNAVGSNITNLALVLGVTALISPLAVASGILKRELPLVLIVSLLAYYLCSDLILSRVEGAVLFVGFLGMLGWMVSLARSGTSDDPMIAELSEHENDAQLPKAKAWMWVAFGMIMLPASAQLLVWGASEIARTFGIPDLVIGLTIVAIGTSLPELAASVASALRGEAELALGNVLGSNLFNILLVLGLPGLIAAPALDSELMARDLPVMLGLTVATLIMAFGWRGPGRISRLEGGLLLAAFAAYELILAIDLNLL</sequence>
<dbReference type="EMBL" id="AQQV01000004">
    <property type="protein sequence ID" value="ORE85465.1"/>
    <property type="molecule type" value="Genomic_DNA"/>
</dbReference>
<dbReference type="OrthoDB" id="9794225at2"/>
<feature type="domain" description="Sodium/calcium exchanger membrane region" evidence="6">
    <location>
        <begin position="4"/>
        <end position="142"/>
    </location>
</feature>
<comment type="subcellular location">
    <subcellularLocation>
        <location evidence="1">Membrane</location>
        <topology evidence="1">Multi-pass membrane protein</topology>
    </subcellularLocation>
</comment>
<dbReference type="GO" id="GO:0005262">
    <property type="term" value="F:calcium channel activity"/>
    <property type="evidence" value="ECO:0007669"/>
    <property type="project" value="TreeGrafter"/>
</dbReference>
<dbReference type="Proteomes" id="UP000192342">
    <property type="component" value="Unassembled WGS sequence"/>
</dbReference>
<dbReference type="RefSeq" id="WP_083563073.1">
    <property type="nucleotide sequence ID" value="NZ_AQQV01000004.1"/>
</dbReference>
<dbReference type="GO" id="GO:0005886">
    <property type="term" value="C:plasma membrane"/>
    <property type="evidence" value="ECO:0007669"/>
    <property type="project" value="TreeGrafter"/>
</dbReference>
<comment type="caution">
    <text evidence="7">The sequence shown here is derived from an EMBL/GenBank/DDBJ whole genome shotgun (WGS) entry which is preliminary data.</text>
</comment>
<dbReference type="InterPro" id="IPR004481">
    <property type="entry name" value="K/Na/Ca-exchanger"/>
</dbReference>
<dbReference type="GO" id="GO:0006874">
    <property type="term" value="P:intracellular calcium ion homeostasis"/>
    <property type="evidence" value="ECO:0007669"/>
    <property type="project" value="TreeGrafter"/>
</dbReference>
<evidence type="ECO:0000259" key="6">
    <source>
        <dbReference type="Pfam" id="PF01699"/>
    </source>
</evidence>
<organism evidence="7 8">
    <name type="scientific">Oceanococcus atlanticus</name>
    <dbReference type="NCBI Taxonomy" id="1317117"/>
    <lineage>
        <taxon>Bacteria</taxon>
        <taxon>Pseudomonadati</taxon>
        <taxon>Pseudomonadota</taxon>
        <taxon>Gammaproteobacteria</taxon>
        <taxon>Chromatiales</taxon>
        <taxon>Oceanococcaceae</taxon>
        <taxon>Oceanococcus</taxon>
    </lineage>
</organism>
<dbReference type="STRING" id="1317117.ATO7_14623"/>
<dbReference type="NCBIfam" id="TIGR00367">
    <property type="entry name" value="calcium/sodium antiporter"/>
    <property type="match status" value="1"/>
</dbReference>
<protein>
    <submittedName>
        <fullName evidence="7">Ca2+/Na+ antiporter</fullName>
    </submittedName>
</protein>
<feature type="domain" description="Sodium/calcium exchanger membrane region" evidence="6">
    <location>
        <begin position="174"/>
        <end position="316"/>
    </location>
</feature>
<dbReference type="InterPro" id="IPR044880">
    <property type="entry name" value="NCX_ion-bd_dom_sf"/>
</dbReference>
<dbReference type="Pfam" id="PF01699">
    <property type="entry name" value="Na_Ca_ex"/>
    <property type="match status" value="2"/>
</dbReference>
<proteinExistence type="predicted"/>
<evidence type="ECO:0000256" key="4">
    <source>
        <dbReference type="ARBA" id="ARBA00023136"/>
    </source>
</evidence>
<evidence type="ECO:0000256" key="5">
    <source>
        <dbReference type="SAM" id="Phobius"/>
    </source>
</evidence>